<dbReference type="SMART" id="SM00202">
    <property type="entry name" value="SR"/>
    <property type="match status" value="2"/>
</dbReference>
<evidence type="ECO:0000313" key="7">
    <source>
        <dbReference type="EMBL" id="KAG2446262.1"/>
    </source>
</evidence>
<protein>
    <recommendedName>
        <fullName evidence="6">SRCR domain-containing protein</fullName>
    </recommendedName>
</protein>
<feature type="compositionally biased region" description="Low complexity" evidence="4">
    <location>
        <begin position="251"/>
        <end position="267"/>
    </location>
</feature>
<feature type="region of interest" description="Disordered" evidence="4">
    <location>
        <begin position="244"/>
        <end position="398"/>
    </location>
</feature>
<keyword evidence="8" id="KW-1185">Reference proteome</keyword>
<feature type="compositionally biased region" description="Pro residues" evidence="4">
    <location>
        <begin position="422"/>
        <end position="445"/>
    </location>
</feature>
<sequence length="780" mass="80355">MAPTRFHLLVLALAFGVAVRGEQQQSERRKLQDGTLRLVPDAYQGRIEVVYNGEWGTICDSGFSDRTANVICRQLGYAGGRAQWGAYFGEGSGPIQVTNLQCKGTEADIQECSSSPWGAESGCSHADDASVVCFGEQPIRLVDGTAAGTGRLEVQSMDGSWGSVCELGWRPDNTRQACKQLGYADSLDVAALVGGSAFGSGDLRVAMADVACSGLERYFAACSFAGWGVSGGCDPETQTVGLDCLGNLARSPGPEQQQPPEAAEASPPDLPPPAPSAPPMEGDAPPPRRPPLGPVGDGAAPPPGNEPIGVDMPPPPLAPPPGRPPMSPYISTAAPPPDHTPDEWSPPPGRPPYSPDPAASPPPTNEPDHGTDWFPPPPPYVIPAPVPDPSPPPYYGSGYPPPYPAPPPYYHHAVPPPYYASSPPPAYGPYGNTPPPYGVNAPPPYYNHTDKPPAGYPPPSGHPGHQAPPLPPFPPSDDGEGSYLEAGTIGAPPPVRPGPPGALFLEVMCPPGFYAAAIQAQDKYTASGLGLECLSIPACADPPPPPQKSIKIHFRAPGCGPKRSRRLRGLGSFAAEAEAVLSSSGGSRQANTRQLRSRAAEGGSRRAPSGRRMLGGAADIGAIVGNAFVLSMATLTDGAGNTAPDQWAVYFGDPSAPALGIDIASNVSSAWLDGQASPEYRFGCPGGFAAMRAQAGGPAQPPTRVGFLCGGDGAVGGEGWTSPELGVGDYGPAVPLSGAQCPAGSRLAGLLASTRRVYDSDRGPLLVEAFTAYCTPACAA</sequence>
<evidence type="ECO:0000256" key="2">
    <source>
        <dbReference type="ARBA" id="ARBA00023157"/>
    </source>
</evidence>
<feature type="compositionally biased region" description="Pro residues" evidence="4">
    <location>
        <begin position="374"/>
        <end position="398"/>
    </location>
</feature>
<evidence type="ECO:0000256" key="1">
    <source>
        <dbReference type="ARBA" id="ARBA00022729"/>
    </source>
</evidence>
<dbReference type="Proteomes" id="UP000650467">
    <property type="component" value="Unassembled WGS sequence"/>
</dbReference>
<organism evidence="7 8">
    <name type="scientific">Chlamydomonas incerta</name>
    <dbReference type="NCBI Taxonomy" id="51695"/>
    <lineage>
        <taxon>Eukaryota</taxon>
        <taxon>Viridiplantae</taxon>
        <taxon>Chlorophyta</taxon>
        <taxon>core chlorophytes</taxon>
        <taxon>Chlorophyceae</taxon>
        <taxon>CS clade</taxon>
        <taxon>Chlamydomonadales</taxon>
        <taxon>Chlamydomonadaceae</taxon>
        <taxon>Chlamydomonas</taxon>
    </lineage>
</organism>
<name>A0A835WF18_CHLIN</name>
<keyword evidence="1 5" id="KW-0732">Signal</keyword>
<reference evidence="7" key="1">
    <citation type="journal article" date="2020" name="bioRxiv">
        <title>Comparative genomics of Chlamydomonas.</title>
        <authorList>
            <person name="Craig R.J."/>
            <person name="Hasan A.R."/>
            <person name="Ness R.W."/>
            <person name="Keightley P.D."/>
        </authorList>
    </citation>
    <scope>NUCLEOTIDE SEQUENCE</scope>
    <source>
        <strain evidence="7">SAG 7.73</strain>
    </source>
</reference>
<feature type="compositionally biased region" description="Pro residues" evidence="4">
    <location>
        <begin position="312"/>
        <end position="327"/>
    </location>
</feature>
<dbReference type="InterPro" id="IPR036772">
    <property type="entry name" value="SRCR-like_dom_sf"/>
</dbReference>
<feature type="chain" id="PRO_5032339637" description="SRCR domain-containing protein" evidence="5">
    <location>
        <begin position="22"/>
        <end position="780"/>
    </location>
</feature>
<keyword evidence="2" id="KW-1015">Disulfide bond</keyword>
<dbReference type="OrthoDB" id="547695at2759"/>
<feature type="compositionally biased region" description="Low complexity" evidence="4">
    <location>
        <begin position="600"/>
        <end position="612"/>
    </location>
</feature>
<feature type="domain" description="SRCR" evidence="6">
    <location>
        <begin position="139"/>
        <end position="245"/>
    </location>
</feature>
<evidence type="ECO:0000256" key="3">
    <source>
        <dbReference type="ARBA" id="ARBA00023180"/>
    </source>
</evidence>
<dbReference type="EMBL" id="JAEHOC010000001">
    <property type="protein sequence ID" value="KAG2446262.1"/>
    <property type="molecule type" value="Genomic_DNA"/>
</dbReference>
<accession>A0A835WF18</accession>
<dbReference type="PANTHER" id="PTHR48071:SF18">
    <property type="entry name" value="DELETED IN MALIGNANT BRAIN TUMORS 1 PROTEIN-RELATED"/>
    <property type="match status" value="1"/>
</dbReference>
<dbReference type="Pfam" id="PF00530">
    <property type="entry name" value="SRCR"/>
    <property type="match status" value="2"/>
</dbReference>
<proteinExistence type="predicted"/>
<comment type="caution">
    <text evidence="7">The sequence shown here is derived from an EMBL/GenBank/DDBJ whole genome shotgun (WGS) entry which is preliminary data.</text>
</comment>
<dbReference type="PRINTS" id="PR00258">
    <property type="entry name" value="SPERACTRCPTR"/>
</dbReference>
<dbReference type="AlphaFoldDB" id="A0A835WF18"/>
<feature type="domain" description="SRCR" evidence="6">
    <location>
        <begin position="36"/>
        <end position="134"/>
    </location>
</feature>
<keyword evidence="3" id="KW-0325">Glycoprotein</keyword>
<feature type="region of interest" description="Disordered" evidence="4">
    <location>
        <begin position="581"/>
        <end position="612"/>
    </location>
</feature>
<dbReference type="PANTHER" id="PTHR48071">
    <property type="entry name" value="SRCR DOMAIN-CONTAINING PROTEIN"/>
    <property type="match status" value="1"/>
</dbReference>
<gene>
    <name evidence="7" type="ORF">HXX76_000852</name>
</gene>
<dbReference type="PROSITE" id="PS00420">
    <property type="entry name" value="SRCR_1"/>
    <property type="match status" value="1"/>
</dbReference>
<evidence type="ECO:0000256" key="5">
    <source>
        <dbReference type="SAM" id="SignalP"/>
    </source>
</evidence>
<feature type="compositionally biased region" description="Pro residues" evidence="4">
    <location>
        <begin position="334"/>
        <end position="365"/>
    </location>
</feature>
<dbReference type="InterPro" id="IPR001190">
    <property type="entry name" value="SRCR"/>
</dbReference>
<dbReference type="GO" id="GO:0016020">
    <property type="term" value="C:membrane"/>
    <property type="evidence" value="ECO:0007669"/>
    <property type="project" value="InterPro"/>
</dbReference>
<dbReference type="Gene3D" id="3.10.250.10">
    <property type="entry name" value="SRCR-like domain"/>
    <property type="match status" value="2"/>
</dbReference>
<feature type="region of interest" description="Disordered" evidence="4">
    <location>
        <begin position="422"/>
        <end position="495"/>
    </location>
</feature>
<feature type="compositionally biased region" description="Polar residues" evidence="4">
    <location>
        <begin position="581"/>
        <end position="594"/>
    </location>
</feature>
<dbReference type="PROSITE" id="PS50287">
    <property type="entry name" value="SRCR_2"/>
    <property type="match status" value="2"/>
</dbReference>
<evidence type="ECO:0000313" key="8">
    <source>
        <dbReference type="Proteomes" id="UP000650467"/>
    </source>
</evidence>
<feature type="compositionally biased region" description="Pro residues" evidence="4">
    <location>
        <begin position="454"/>
        <end position="475"/>
    </location>
</feature>
<feature type="compositionally biased region" description="Pro residues" evidence="4">
    <location>
        <begin position="268"/>
        <end position="293"/>
    </location>
</feature>
<feature type="signal peptide" evidence="5">
    <location>
        <begin position="1"/>
        <end position="21"/>
    </location>
</feature>
<dbReference type="SUPFAM" id="SSF56487">
    <property type="entry name" value="SRCR-like"/>
    <property type="match status" value="2"/>
</dbReference>
<dbReference type="FunFam" id="3.10.250.10:FF:000005">
    <property type="entry name" value="Neurotrypsin isoform A"/>
    <property type="match status" value="1"/>
</dbReference>
<evidence type="ECO:0000256" key="4">
    <source>
        <dbReference type="SAM" id="MobiDB-lite"/>
    </source>
</evidence>
<evidence type="ECO:0000259" key="6">
    <source>
        <dbReference type="PROSITE" id="PS50287"/>
    </source>
</evidence>